<evidence type="ECO:0000313" key="2">
    <source>
        <dbReference type="EMBL" id="QPJ60567.1"/>
    </source>
</evidence>
<dbReference type="Proteomes" id="UP000594688">
    <property type="component" value="Chromosome"/>
</dbReference>
<accession>A0A7T0BTM4</accession>
<evidence type="ECO:0000259" key="1">
    <source>
        <dbReference type="Pfam" id="PF07603"/>
    </source>
</evidence>
<protein>
    <submittedName>
        <fullName evidence="2">DUF1566 domain-containing protein</fullName>
    </submittedName>
</protein>
<dbReference type="InterPro" id="IPR011460">
    <property type="entry name" value="Lcl_C"/>
</dbReference>
<name>A0A7T0BTM4_9BACT</name>
<dbReference type="KEGG" id="nli:G3M70_01160"/>
<gene>
    <name evidence="2" type="ORF">G3M70_01160</name>
</gene>
<dbReference type="EMBL" id="CP048685">
    <property type="protein sequence ID" value="QPJ60567.1"/>
    <property type="molecule type" value="Genomic_DNA"/>
</dbReference>
<dbReference type="AlphaFoldDB" id="A0A7T0BTM4"/>
<sequence>MDDESNVDEPKYVNNGKGIVTDNETTLMWMEQDTWQMETRWVTWDEARDFQLLMGQTKHAGYNDWRLPTLEEALSLVAPESNNKDKYEKPIFLDPVFPEGCLATFWCEDGVGQDGYIVNLNTGKKSLLYKSKSGRMAARLVRGTPVGLGD</sequence>
<dbReference type="Pfam" id="PF07603">
    <property type="entry name" value="Lcl_C"/>
    <property type="match status" value="1"/>
</dbReference>
<evidence type="ECO:0000313" key="3">
    <source>
        <dbReference type="Proteomes" id="UP000594688"/>
    </source>
</evidence>
<proteinExistence type="predicted"/>
<organism evidence="2 3">
    <name type="scientific">Candidatus Nitronauta litoralis</name>
    <dbReference type="NCBI Taxonomy" id="2705533"/>
    <lineage>
        <taxon>Bacteria</taxon>
        <taxon>Pseudomonadati</taxon>
        <taxon>Nitrospinota/Tectimicrobiota group</taxon>
        <taxon>Nitrospinota</taxon>
        <taxon>Nitrospinia</taxon>
        <taxon>Nitrospinales</taxon>
        <taxon>Nitrospinaceae</taxon>
        <taxon>Candidatus Nitronauta</taxon>
    </lineage>
</organism>
<reference evidence="2 3" key="1">
    <citation type="submission" date="2020-02" db="EMBL/GenBank/DDBJ databases">
        <title>Genomic and physiological characterization of two novel Nitrospinaceae genera.</title>
        <authorList>
            <person name="Mueller A.J."/>
            <person name="Jung M.-Y."/>
            <person name="Strachan C.R."/>
            <person name="Herbold C.W."/>
            <person name="Kirkegaard R.H."/>
            <person name="Daims H."/>
        </authorList>
    </citation>
    <scope>NUCLEOTIDE SEQUENCE [LARGE SCALE GENOMIC DNA]</scope>
    <source>
        <strain evidence="2">EB</strain>
    </source>
</reference>
<feature type="domain" description="Lcl C-terminal" evidence="1">
    <location>
        <begin position="18"/>
        <end position="142"/>
    </location>
</feature>